<keyword evidence="2" id="KW-0808">Transferase</keyword>
<evidence type="ECO:0000256" key="5">
    <source>
        <dbReference type="ARBA" id="ARBA00023315"/>
    </source>
</evidence>
<keyword evidence="5" id="KW-0012">Acyltransferase</keyword>
<dbReference type="OrthoDB" id="9785911at2"/>
<dbReference type="PANTHER" id="PTHR36174:SF1">
    <property type="entry name" value="LIPID II:GLYCINE GLYCYLTRANSFERASE"/>
    <property type="match status" value="1"/>
</dbReference>
<keyword evidence="6" id="KW-0961">Cell wall biogenesis/degradation</keyword>
<dbReference type="HOGENOM" id="CLU_048411_0_1_0"/>
<dbReference type="PROSITE" id="PS51191">
    <property type="entry name" value="FEMABX"/>
    <property type="match status" value="1"/>
</dbReference>
<dbReference type="SUPFAM" id="SSF55729">
    <property type="entry name" value="Acyl-CoA N-acyltransferases (Nat)"/>
    <property type="match status" value="2"/>
</dbReference>
<dbReference type="PANTHER" id="PTHR36174">
    <property type="entry name" value="LIPID II:GLYCINE GLYCYLTRANSFERASE"/>
    <property type="match status" value="1"/>
</dbReference>
<evidence type="ECO:0000256" key="6">
    <source>
        <dbReference type="ARBA" id="ARBA00023316"/>
    </source>
</evidence>
<dbReference type="GO" id="GO:0016747">
    <property type="term" value="F:acyltransferase activity, transferring groups other than amino-acyl groups"/>
    <property type="evidence" value="ECO:0007669"/>
    <property type="project" value="InterPro"/>
</dbReference>
<dbReference type="EMBL" id="CP001275">
    <property type="protein sequence ID" value="ACM04524.1"/>
    <property type="molecule type" value="Genomic_DNA"/>
</dbReference>
<protein>
    <submittedName>
        <fullName evidence="8">FemAB family protein</fullName>
    </submittedName>
</protein>
<dbReference type="Pfam" id="PF02388">
    <property type="entry name" value="FemAB"/>
    <property type="match status" value="3"/>
</dbReference>
<dbReference type="Gene3D" id="3.40.630.30">
    <property type="match status" value="2"/>
</dbReference>
<dbReference type="Proteomes" id="UP000000447">
    <property type="component" value="Chromosome"/>
</dbReference>
<keyword evidence="9" id="KW-1185">Reference proteome</keyword>
<accession>B9KZT5</accession>
<gene>
    <name evidence="8" type="ordered locus">trd_0929</name>
</gene>
<dbReference type="GO" id="GO:0071555">
    <property type="term" value="P:cell wall organization"/>
    <property type="evidence" value="ECO:0007669"/>
    <property type="project" value="UniProtKB-KW"/>
</dbReference>
<name>B9KZT5_THERP</name>
<dbReference type="KEGG" id="tro:trd_0929"/>
<dbReference type="InterPro" id="IPR016181">
    <property type="entry name" value="Acyl_CoA_acyltransferase"/>
</dbReference>
<evidence type="ECO:0000256" key="1">
    <source>
        <dbReference type="ARBA" id="ARBA00009943"/>
    </source>
</evidence>
<reference evidence="8 9" key="1">
    <citation type="journal article" date="2009" name="PLoS ONE">
        <title>Complete genome sequence of the aerobic CO-oxidizing thermophile Thermomicrobium roseum.</title>
        <authorList>
            <person name="Wu D."/>
            <person name="Raymond J."/>
            <person name="Wu M."/>
            <person name="Chatterji S."/>
            <person name="Ren Q."/>
            <person name="Graham J.E."/>
            <person name="Bryant D.A."/>
            <person name="Robb F."/>
            <person name="Colman A."/>
            <person name="Tallon L.J."/>
            <person name="Badger J.H."/>
            <person name="Madupu R."/>
            <person name="Ward N.L."/>
            <person name="Eisen J.A."/>
        </authorList>
    </citation>
    <scope>NUCLEOTIDE SEQUENCE [LARGE SCALE GENOMIC DNA]</scope>
    <source>
        <strain evidence="9">ATCC 27502 / DSM 5159 / P-2</strain>
    </source>
</reference>
<evidence type="ECO:0000256" key="3">
    <source>
        <dbReference type="ARBA" id="ARBA00022960"/>
    </source>
</evidence>
<dbReference type="PROSITE" id="PS51186">
    <property type="entry name" value="GNAT"/>
    <property type="match status" value="1"/>
</dbReference>
<dbReference type="GO" id="GO:0008360">
    <property type="term" value="P:regulation of cell shape"/>
    <property type="evidence" value="ECO:0007669"/>
    <property type="project" value="UniProtKB-KW"/>
</dbReference>
<evidence type="ECO:0000313" key="8">
    <source>
        <dbReference type="EMBL" id="ACM04524.1"/>
    </source>
</evidence>
<dbReference type="STRING" id="309801.trd_0929"/>
<dbReference type="GO" id="GO:0016755">
    <property type="term" value="F:aminoacyltransferase activity"/>
    <property type="evidence" value="ECO:0007669"/>
    <property type="project" value="InterPro"/>
</dbReference>
<sequence length="340" mass="39192">MVSSCHIRYVDDPAEWDQLVLASGGRLLQSWRWGEFKQRHGWYCLRLSITAADGVALAQILVRRILPFSILYIPRGPLVREFTEALPRAFHHVIQQLARQYRAIAVLAEPEHASGLTVLPRELGWKPSRFVIQPRRTLKVPLGDDTMLLEQMKPKTRYNVRLAFRRGVTTRIASHSEIERFYELLRETAERDRFGIHQIDYFRDLLTLFGEDAALLFAEFAGELAAGALVVRYGDEAIYLYGASKTSLQRHMPTYAVQWAALQWARSHGCRWYDLWGIPDTDDPPPETDDEHLNVRCGLWGVYRFKSGFGGRPYTYPGVQELVRSPILMALWRRLRPLGA</sequence>
<comment type="similarity">
    <text evidence="1">Belongs to the FemABX family.</text>
</comment>
<dbReference type="InterPro" id="IPR050644">
    <property type="entry name" value="PG_Glycine_Bridge_Synth"/>
</dbReference>
<dbReference type="InterPro" id="IPR000182">
    <property type="entry name" value="GNAT_dom"/>
</dbReference>
<dbReference type="GO" id="GO:0009252">
    <property type="term" value="P:peptidoglycan biosynthetic process"/>
    <property type="evidence" value="ECO:0007669"/>
    <property type="project" value="UniProtKB-KW"/>
</dbReference>
<evidence type="ECO:0000259" key="7">
    <source>
        <dbReference type="PROSITE" id="PS51186"/>
    </source>
</evidence>
<organism evidence="8 9">
    <name type="scientific">Thermomicrobium roseum (strain ATCC 27502 / DSM 5159 / P-2)</name>
    <dbReference type="NCBI Taxonomy" id="309801"/>
    <lineage>
        <taxon>Bacteria</taxon>
        <taxon>Pseudomonadati</taxon>
        <taxon>Thermomicrobiota</taxon>
        <taxon>Thermomicrobia</taxon>
        <taxon>Thermomicrobiales</taxon>
        <taxon>Thermomicrobiaceae</taxon>
        <taxon>Thermomicrobium</taxon>
    </lineage>
</organism>
<dbReference type="InterPro" id="IPR003447">
    <property type="entry name" value="FEMABX"/>
</dbReference>
<dbReference type="AlphaFoldDB" id="B9KZT5"/>
<proteinExistence type="inferred from homology"/>
<keyword evidence="4" id="KW-0573">Peptidoglycan synthesis</keyword>
<feature type="domain" description="N-acetyltransferase" evidence="7">
    <location>
        <begin position="168"/>
        <end position="334"/>
    </location>
</feature>
<keyword evidence="3" id="KW-0133">Cell shape</keyword>
<evidence type="ECO:0000313" key="9">
    <source>
        <dbReference type="Proteomes" id="UP000000447"/>
    </source>
</evidence>
<dbReference type="RefSeq" id="WP_015921897.1">
    <property type="nucleotide sequence ID" value="NC_011959.1"/>
</dbReference>
<dbReference type="eggNOG" id="COG2348">
    <property type="taxonomic scope" value="Bacteria"/>
</dbReference>
<evidence type="ECO:0000256" key="4">
    <source>
        <dbReference type="ARBA" id="ARBA00022984"/>
    </source>
</evidence>
<evidence type="ECO:0000256" key="2">
    <source>
        <dbReference type="ARBA" id="ARBA00022679"/>
    </source>
</evidence>